<feature type="transmembrane region" description="Helical" evidence="2">
    <location>
        <begin position="87"/>
        <end position="105"/>
    </location>
</feature>
<keyword evidence="2" id="KW-0472">Membrane</keyword>
<evidence type="ECO:0000313" key="3">
    <source>
        <dbReference type="EMBL" id="QTB60481.1"/>
    </source>
</evidence>
<dbReference type="AlphaFoldDB" id="A0A8A4DNZ5"/>
<dbReference type="RefSeq" id="WP_207416485.1">
    <property type="nucleotide sequence ID" value="NZ_CP071755.2"/>
</dbReference>
<feature type="compositionally biased region" description="Basic residues" evidence="1">
    <location>
        <begin position="1"/>
        <end position="12"/>
    </location>
</feature>
<evidence type="ECO:0000256" key="1">
    <source>
        <dbReference type="SAM" id="MobiDB-lite"/>
    </source>
</evidence>
<accession>A0A8A4DNZ5</accession>
<organism evidence="3">
    <name type="scientific">Burkholderia pseudomallei</name>
    <name type="common">Pseudomonas pseudomallei</name>
    <dbReference type="NCBI Taxonomy" id="28450"/>
    <lineage>
        <taxon>Bacteria</taxon>
        <taxon>Pseudomonadati</taxon>
        <taxon>Pseudomonadota</taxon>
        <taxon>Betaproteobacteria</taxon>
        <taxon>Burkholderiales</taxon>
        <taxon>Burkholderiaceae</taxon>
        <taxon>Burkholderia</taxon>
        <taxon>pseudomallei group</taxon>
    </lineage>
</organism>
<feature type="region of interest" description="Disordered" evidence="1">
    <location>
        <begin position="1"/>
        <end position="23"/>
    </location>
</feature>
<keyword evidence="2" id="KW-1133">Transmembrane helix</keyword>
<proteinExistence type="predicted"/>
<sequence>MTARPRTRRHARAHADAGANANANADADADADVNMKADARCDTRKHAQRHCTHAFVAHDPRLMTRDVAENRRVWLLKRNCALSPRQSLISMGLLAALTLAIAMPFAIAGAWAVFACAIGEIAAMCGCFLLYARHAVDYDCVALTEQRLEVVQCDGAQLRRYDWNPLWVAVDLDAAHARDPTIRIRHGSETVLVGRHVTLARRRHVAGELNAALAASAGDFGDTDFAPSVRQRQPEPLAAHR</sequence>
<keyword evidence="2" id="KW-0812">Transmembrane</keyword>
<feature type="transmembrane region" description="Helical" evidence="2">
    <location>
        <begin position="111"/>
        <end position="132"/>
    </location>
</feature>
<dbReference type="EMBL" id="CP071754">
    <property type="protein sequence ID" value="QTB60481.1"/>
    <property type="molecule type" value="Genomic_DNA"/>
</dbReference>
<dbReference type="Pfam" id="PF10003">
    <property type="entry name" value="DUF2244"/>
    <property type="match status" value="1"/>
</dbReference>
<protein>
    <submittedName>
        <fullName evidence="3">DUF2244 domain-containing protein</fullName>
    </submittedName>
</protein>
<name>A0A8A4DNZ5_BURPE</name>
<gene>
    <name evidence="3" type="ORF">J3D99_21365</name>
</gene>
<evidence type="ECO:0000256" key="2">
    <source>
        <dbReference type="SAM" id="Phobius"/>
    </source>
</evidence>
<dbReference type="InterPro" id="IPR019253">
    <property type="entry name" value="DUF2244_TM"/>
</dbReference>
<reference evidence="3" key="1">
    <citation type="submission" date="2021-03" db="EMBL/GenBank/DDBJ databases">
        <title>Complete genome of Burkholderia pseudomallei_VBP364.</title>
        <authorList>
            <person name="Balaji V."/>
            <person name="Yamuna B."/>
            <person name="Monisha P."/>
        </authorList>
    </citation>
    <scope>NUCLEOTIDE SEQUENCE</scope>
    <source>
        <strain evidence="3">VBP364</strain>
    </source>
</reference>